<evidence type="ECO:0000259" key="1">
    <source>
        <dbReference type="Pfam" id="PF13679"/>
    </source>
</evidence>
<dbReference type="InterPro" id="IPR029063">
    <property type="entry name" value="SAM-dependent_MTases_sf"/>
</dbReference>
<dbReference type="RefSeq" id="WP_091729881.1">
    <property type="nucleotide sequence ID" value="NZ_FNQE01000017.1"/>
</dbReference>
<keyword evidence="2" id="KW-0489">Methyltransferase</keyword>
<dbReference type="PANTHER" id="PTHR13369">
    <property type="match status" value="1"/>
</dbReference>
<name>A0A1H3PYN6_9FIRM</name>
<feature type="domain" description="Methyltransferase" evidence="1">
    <location>
        <begin position="154"/>
        <end position="288"/>
    </location>
</feature>
<dbReference type="STRING" id="415015.SAMN05660462_01707"/>
<dbReference type="OrthoDB" id="5502211at2"/>
<dbReference type="GO" id="GO:0008168">
    <property type="term" value="F:methyltransferase activity"/>
    <property type="evidence" value="ECO:0007669"/>
    <property type="project" value="UniProtKB-KW"/>
</dbReference>
<dbReference type="EMBL" id="FNQE01000017">
    <property type="protein sequence ID" value="SDZ06267.1"/>
    <property type="molecule type" value="Genomic_DNA"/>
</dbReference>
<dbReference type="Pfam" id="PF13679">
    <property type="entry name" value="Methyltransf_32"/>
    <property type="match status" value="1"/>
</dbReference>
<dbReference type="PANTHER" id="PTHR13369:SF3">
    <property type="entry name" value="METHYLTRANSFERASE DOMAIN-CONTAINING PROTEIN"/>
    <property type="match status" value="1"/>
</dbReference>
<protein>
    <submittedName>
        <fullName evidence="2">Methyltransferase domain-containing protein</fullName>
    </submittedName>
</protein>
<dbReference type="GO" id="GO:0032259">
    <property type="term" value="P:methylation"/>
    <property type="evidence" value="ECO:0007669"/>
    <property type="project" value="UniProtKB-KW"/>
</dbReference>
<dbReference type="AlphaFoldDB" id="A0A1H3PYN6"/>
<dbReference type="InterPro" id="IPR025714">
    <property type="entry name" value="Methyltranfer_dom"/>
</dbReference>
<sequence length="393" mass="45570">MENIALLLEDIIIKERLIYGVLSNTKKKNEALFNKVNIKPVMIKEDKKLQFTYEYNSKVIHKNLDNLEAIEEIVKLLDEYFKQGMIFTIEADYQILISKKGKETILKKKPTRESIDLSHNRKKTYIIDEGDKCDFLIRLGVMNEKGKVFSKKYDKFRQINRFLEMVADIIPKIKTEKTLNIVDFGCGKSYLTFALYHYLIDILGLDVNIVGLDLKQDVIDFCNRVAEDLDYNRLKFIHGDIKDYQGFEKVDMVVTLHACDTATDAAIVKAVNWDAQAILSVPCCQHEIFKLIHNPIMIPMEKHGIIKEKLSSLITDSIRANVLEILGYSTQLLEFIDMEHTPKNILIRGIKTNNPNKEAIAQYLDFKKFWGLEEIYIEESLGEKLKKHLKSKL</sequence>
<dbReference type="SUPFAM" id="SSF53335">
    <property type="entry name" value="S-adenosyl-L-methionine-dependent methyltransferases"/>
    <property type="match status" value="1"/>
</dbReference>
<accession>A0A1H3PYN6</accession>
<reference evidence="2 3" key="1">
    <citation type="submission" date="2016-10" db="EMBL/GenBank/DDBJ databases">
        <authorList>
            <person name="de Groot N.N."/>
        </authorList>
    </citation>
    <scope>NUCLEOTIDE SEQUENCE [LARGE SCALE GENOMIC DNA]</scope>
    <source>
        <strain evidence="2 3">DSM 21650</strain>
    </source>
</reference>
<dbReference type="Gene3D" id="3.40.50.150">
    <property type="entry name" value="Vaccinia Virus protein VP39"/>
    <property type="match status" value="1"/>
</dbReference>
<keyword evidence="2" id="KW-0808">Transferase</keyword>
<dbReference type="Proteomes" id="UP000198625">
    <property type="component" value="Unassembled WGS sequence"/>
</dbReference>
<dbReference type="GO" id="GO:0005737">
    <property type="term" value="C:cytoplasm"/>
    <property type="evidence" value="ECO:0007669"/>
    <property type="project" value="TreeGrafter"/>
</dbReference>
<evidence type="ECO:0000313" key="2">
    <source>
        <dbReference type="EMBL" id="SDZ06267.1"/>
    </source>
</evidence>
<organism evidence="2 3">
    <name type="scientific">Proteiniborus ethanoligenes</name>
    <dbReference type="NCBI Taxonomy" id="415015"/>
    <lineage>
        <taxon>Bacteria</taxon>
        <taxon>Bacillati</taxon>
        <taxon>Bacillota</taxon>
        <taxon>Clostridia</taxon>
        <taxon>Eubacteriales</taxon>
        <taxon>Proteiniborus</taxon>
    </lineage>
</organism>
<keyword evidence="3" id="KW-1185">Reference proteome</keyword>
<gene>
    <name evidence="2" type="ORF">SAMN05660462_01707</name>
</gene>
<dbReference type="CDD" id="cd02440">
    <property type="entry name" value="AdoMet_MTases"/>
    <property type="match status" value="1"/>
</dbReference>
<proteinExistence type="predicted"/>
<evidence type="ECO:0000313" key="3">
    <source>
        <dbReference type="Proteomes" id="UP000198625"/>
    </source>
</evidence>